<gene>
    <name evidence="1" type="ORF">HRUBRA_02461</name>
</gene>
<dbReference type="AlphaFoldDB" id="A0A095VNG1"/>
<dbReference type="STRING" id="1265313.HRUBRA_02461"/>
<comment type="caution">
    <text evidence="1">The sequence shown here is derived from an EMBL/GenBank/DDBJ whole genome shotgun (WGS) entry which is preliminary data.</text>
</comment>
<dbReference type="Proteomes" id="UP000029640">
    <property type="component" value="Unassembled WGS sequence"/>
</dbReference>
<dbReference type="AntiFam" id="ANF00089">
    <property type="entry name" value="Shadow ORF (opposite rplC)"/>
</dbReference>
<name>A0A095VNG1_9GAMM</name>
<sequence length="46" mass="5320">MSRFRFTHFVGPTDARCDLNCPVAIALGRFDLSNAVWSNLHYGYWN</sequence>
<proteinExistence type="predicted"/>
<keyword evidence="2" id="KW-1185">Reference proteome</keyword>
<accession>A0A095VNG1</accession>
<protein>
    <submittedName>
        <fullName evidence="1">Uncharacterized protein</fullName>
    </submittedName>
</protein>
<dbReference type="EMBL" id="AUVB01000079">
    <property type="protein sequence ID" value="KGE02925.1"/>
    <property type="molecule type" value="Genomic_DNA"/>
</dbReference>
<reference evidence="1 2" key="1">
    <citation type="journal article" date="2014" name="Genome Announc.">
        <title>Genome Sequence of Gammaproteobacterial Pseudohaliea rubra Type Strain DSM 19751, Isolated from Coastal Seawater of the Mediterranean Sea.</title>
        <authorList>
            <person name="Spring S."/>
            <person name="Fiebig A."/>
            <person name="Riedel T."/>
            <person name="Goker M."/>
            <person name="Klenk H.P."/>
        </authorList>
    </citation>
    <scope>NUCLEOTIDE SEQUENCE [LARGE SCALE GENOMIC DNA]</scope>
    <source>
        <strain evidence="1 2">DSM 19751</strain>
    </source>
</reference>
<dbReference type="HOGENOM" id="CLU_3184407_0_0_6"/>
<organism evidence="1 2">
    <name type="scientific">Pseudohaliea rubra DSM 19751</name>
    <dbReference type="NCBI Taxonomy" id="1265313"/>
    <lineage>
        <taxon>Bacteria</taxon>
        <taxon>Pseudomonadati</taxon>
        <taxon>Pseudomonadota</taxon>
        <taxon>Gammaproteobacteria</taxon>
        <taxon>Cellvibrionales</taxon>
        <taxon>Halieaceae</taxon>
        <taxon>Pseudohaliea</taxon>
    </lineage>
</organism>
<evidence type="ECO:0000313" key="1">
    <source>
        <dbReference type="EMBL" id="KGE02925.1"/>
    </source>
</evidence>
<evidence type="ECO:0000313" key="2">
    <source>
        <dbReference type="Proteomes" id="UP000029640"/>
    </source>
</evidence>